<keyword evidence="2" id="KW-1185">Reference proteome</keyword>
<protein>
    <submittedName>
        <fullName evidence="1">DUF4249 domain-containing protein</fullName>
    </submittedName>
</protein>
<dbReference type="Pfam" id="PF14054">
    <property type="entry name" value="DUF4249"/>
    <property type="match status" value="1"/>
</dbReference>
<name>A0ABV3ZB52_9BACT</name>
<dbReference type="Proteomes" id="UP001560573">
    <property type="component" value="Unassembled WGS sequence"/>
</dbReference>
<proteinExistence type="predicted"/>
<evidence type="ECO:0000313" key="1">
    <source>
        <dbReference type="EMBL" id="MEX6686730.1"/>
    </source>
</evidence>
<organism evidence="1 2">
    <name type="scientific">Danxiaibacter flavus</name>
    <dbReference type="NCBI Taxonomy" id="3049108"/>
    <lineage>
        <taxon>Bacteria</taxon>
        <taxon>Pseudomonadati</taxon>
        <taxon>Bacteroidota</taxon>
        <taxon>Chitinophagia</taxon>
        <taxon>Chitinophagales</taxon>
        <taxon>Chitinophagaceae</taxon>
        <taxon>Danxiaibacter</taxon>
    </lineage>
</organism>
<evidence type="ECO:0000313" key="2">
    <source>
        <dbReference type="Proteomes" id="UP001560573"/>
    </source>
</evidence>
<dbReference type="PROSITE" id="PS51257">
    <property type="entry name" value="PROKAR_LIPOPROTEIN"/>
    <property type="match status" value="1"/>
</dbReference>
<dbReference type="RefSeq" id="WP_369328126.1">
    <property type="nucleotide sequence ID" value="NZ_JAULBC010000001.1"/>
</dbReference>
<dbReference type="EMBL" id="JAULBC010000001">
    <property type="protein sequence ID" value="MEX6686730.1"/>
    <property type="molecule type" value="Genomic_DNA"/>
</dbReference>
<dbReference type="InterPro" id="IPR025345">
    <property type="entry name" value="DUF4249"/>
</dbReference>
<accession>A0ABV3ZB52</accession>
<sequence>MKVLTYIFIFCAVTLYACQKVVNIDLKDADKKYVIEGIINDGAGPYTVKISQTNSFSADNNFATISGAQVIISDNTGIKDTLKETSSGSYTTSRIIGLQGRTYNLLVNIGSSSFSASSTMPAKVNLDSIYITSLDFFGSTIKCLIPAFTDPKNAKNNYHFEQYKNGILDKTLYSQNDEFSDGKVNSRPLIMNESDSAFKTNDIARLEMQCVDDNVYNYWTSLEQSTGSGTAPANPVSNIKGGALGYFSAHTSQIAEIVVK</sequence>
<comment type="caution">
    <text evidence="1">The sequence shown here is derived from an EMBL/GenBank/DDBJ whole genome shotgun (WGS) entry which is preliminary data.</text>
</comment>
<reference evidence="1 2" key="1">
    <citation type="submission" date="2023-07" db="EMBL/GenBank/DDBJ databases">
        <authorList>
            <person name="Lian W.-H."/>
        </authorList>
    </citation>
    <scope>NUCLEOTIDE SEQUENCE [LARGE SCALE GENOMIC DNA]</scope>
    <source>
        <strain evidence="1 2">SYSU DXS3180</strain>
    </source>
</reference>
<gene>
    <name evidence="1" type="ORF">QTN47_04450</name>
</gene>